<dbReference type="AlphaFoldDB" id="A0A6A6ZYT8"/>
<evidence type="ECO:0000256" key="5">
    <source>
        <dbReference type="SAM" id="Coils"/>
    </source>
</evidence>
<evidence type="ECO:0000256" key="2">
    <source>
        <dbReference type="ARBA" id="ARBA00022771"/>
    </source>
</evidence>
<keyword evidence="9" id="KW-1185">Reference proteome</keyword>
<name>A0A6A6ZYT8_9PLEO</name>
<feature type="region of interest" description="Disordered" evidence="6">
    <location>
        <begin position="798"/>
        <end position="955"/>
    </location>
</feature>
<feature type="region of interest" description="Disordered" evidence="6">
    <location>
        <begin position="583"/>
        <end position="705"/>
    </location>
</feature>
<keyword evidence="2 4" id="KW-0863">Zinc-finger</keyword>
<feature type="coiled-coil region" evidence="5">
    <location>
        <begin position="315"/>
        <end position="362"/>
    </location>
</feature>
<proteinExistence type="predicted"/>
<keyword evidence="3 4" id="KW-0862">Zinc</keyword>
<feature type="compositionally biased region" description="Polar residues" evidence="6">
    <location>
        <begin position="640"/>
        <end position="692"/>
    </location>
</feature>
<dbReference type="PROSITE" id="PS50103">
    <property type="entry name" value="ZF_C3H1"/>
    <property type="match status" value="1"/>
</dbReference>
<reference evidence="8" key="1">
    <citation type="journal article" date="2020" name="Stud. Mycol.">
        <title>101 Dothideomycetes genomes: a test case for predicting lifestyles and emergence of pathogens.</title>
        <authorList>
            <person name="Haridas S."/>
            <person name="Albert R."/>
            <person name="Binder M."/>
            <person name="Bloem J."/>
            <person name="Labutti K."/>
            <person name="Salamov A."/>
            <person name="Andreopoulos B."/>
            <person name="Baker S."/>
            <person name="Barry K."/>
            <person name="Bills G."/>
            <person name="Bluhm B."/>
            <person name="Cannon C."/>
            <person name="Castanera R."/>
            <person name="Culley D."/>
            <person name="Daum C."/>
            <person name="Ezra D."/>
            <person name="Gonzalez J."/>
            <person name="Henrissat B."/>
            <person name="Kuo A."/>
            <person name="Liang C."/>
            <person name="Lipzen A."/>
            <person name="Lutzoni F."/>
            <person name="Magnuson J."/>
            <person name="Mondo S."/>
            <person name="Nolan M."/>
            <person name="Ohm R."/>
            <person name="Pangilinan J."/>
            <person name="Park H.-J."/>
            <person name="Ramirez L."/>
            <person name="Alfaro M."/>
            <person name="Sun H."/>
            <person name="Tritt A."/>
            <person name="Yoshinaga Y."/>
            <person name="Zwiers L.-H."/>
            <person name="Turgeon B."/>
            <person name="Goodwin S."/>
            <person name="Spatafora J."/>
            <person name="Crous P."/>
            <person name="Grigoriev I."/>
        </authorList>
    </citation>
    <scope>NUCLEOTIDE SEQUENCE</scope>
    <source>
        <strain evidence="8">CBS 113818</strain>
    </source>
</reference>
<evidence type="ECO:0000313" key="9">
    <source>
        <dbReference type="Proteomes" id="UP000799424"/>
    </source>
</evidence>
<dbReference type="GO" id="GO:0008270">
    <property type="term" value="F:zinc ion binding"/>
    <property type="evidence" value="ECO:0007669"/>
    <property type="project" value="UniProtKB-KW"/>
</dbReference>
<feature type="compositionally biased region" description="Gly residues" evidence="6">
    <location>
        <begin position="841"/>
        <end position="864"/>
    </location>
</feature>
<evidence type="ECO:0000256" key="6">
    <source>
        <dbReference type="SAM" id="MobiDB-lite"/>
    </source>
</evidence>
<dbReference type="InterPro" id="IPR036855">
    <property type="entry name" value="Znf_CCCH_sf"/>
</dbReference>
<dbReference type="EMBL" id="MU006228">
    <property type="protein sequence ID" value="KAF2825485.1"/>
    <property type="molecule type" value="Genomic_DNA"/>
</dbReference>
<dbReference type="InterPro" id="IPR000571">
    <property type="entry name" value="Znf_CCCH"/>
</dbReference>
<protein>
    <recommendedName>
        <fullName evidence="7">C3H1-type domain-containing protein</fullName>
    </recommendedName>
</protein>
<feature type="compositionally biased region" description="Gly residues" evidence="6">
    <location>
        <begin position="927"/>
        <end position="944"/>
    </location>
</feature>
<feature type="region of interest" description="Disordered" evidence="6">
    <location>
        <begin position="542"/>
        <end position="562"/>
    </location>
</feature>
<evidence type="ECO:0000256" key="3">
    <source>
        <dbReference type="ARBA" id="ARBA00022833"/>
    </source>
</evidence>
<keyword evidence="5" id="KW-0175">Coiled coil</keyword>
<gene>
    <name evidence="8" type="ORF">CC86DRAFT_407695</name>
</gene>
<organism evidence="8 9">
    <name type="scientific">Ophiobolus disseminans</name>
    <dbReference type="NCBI Taxonomy" id="1469910"/>
    <lineage>
        <taxon>Eukaryota</taxon>
        <taxon>Fungi</taxon>
        <taxon>Dikarya</taxon>
        <taxon>Ascomycota</taxon>
        <taxon>Pezizomycotina</taxon>
        <taxon>Dothideomycetes</taxon>
        <taxon>Pleosporomycetidae</taxon>
        <taxon>Pleosporales</taxon>
        <taxon>Pleosporineae</taxon>
        <taxon>Phaeosphaeriaceae</taxon>
        <taxon>Ophiobolus</taxon>
    </lineage>
</organism>
<evidence type="ECO:0000256" key="1">
    <source>
        <dbReference type="ARBA" id="ARBA00022723"/>
    </source>
</evidence>
<evidence type="ECO:0000256" key="4">
    <source>
        <dbReference type="PROSITE-ProRule" id="PRU00723"/>
    </source>
</evidence>
<feature type="zinc finger region" description="C3H1-type" evidence="4">
    <location>
        <begin position="703"/>
        <end position="731"/>
    </location>
</feature>
<feature type="compositionally biased region" description="Polar residues" evidence="6">
    <location>
        <begin position="809"/>
        <end position="836"/>
    </location>
</feature>
<dbReference type="Proteomes" id="UP000799424">
    <property type="component" value="Unassembled WGS sequence"/>
</dbReference>
<evidence type="ECO:0000313" key="8">
    <source>
        <dbReference type="EMBL" id="KAF2825485.1"/>
    </source>
</evidence>
<evidence type="ECO:0000259" key="7">
    <source>
        <dbReference type="PROSITE" id="PS50103"/>
    </source>
</evidence>
<sequence length="955" mass="103513">MPALASNIFSMSPPAQAVSVEASRLIPTAASEKRKRADKGDIITVASIVANPEARKAFKKARYDNENAFKQSAEWCANAHHSYRTHHVYPVLDAEDSTKLQEDLQTLFRHAQDGDLDDHINEVSASLHKLAKGVDSSMTSSQVAALFLVHLARISDALSILDAVKVSHVTVKVSDLLYLQTSTIARLYRDLFEDHMWKNVLPHCNLSIGGVEHLRNSITLHRTTGLDAKVDKTDKLNKLDCKLQVIQKLLTPRPYEAVRSNLPIVKVAEAAQLKESQETLHAEREAIEAERDPNECESVTEFTVRQIEHALNEANIRHKAELDAHEKAVRAAEATRHSKDLAKALEEQKARFEEEARLKEDTWKKLQEARQAREAEIHKSAKFEKAKADEAHQAWRNSLELKCSSNKIALQSLKKLLRRGAPTPAELEILQVPSRDECIGILTRLWARDGHRLASIFPHELWGDEVTRVMLTTDLVEVQVAMTVMQGWGCPASEIVETGWKLQTMIQLQSSLVPYADGTLLASMAECVTDICAMLQQWEHEANPPPALPRPTMQPDSFATSLGSSISTQASSMFDSNLATSTNSFGTSTSSQFPPTPQNLSTHANTFGFSAPANAQADNSPSDIMSIEEDDAPTSGPHAASNSNFGDSRQGSNFSSTNFFQQGQKTSNPTPHGSNFSSTNHFQQVQKSSNPFLNGPPPAPQEKSRAKVCFNMRDKDTCPRGNNCSFSHDANEIQLARSKNAQAPTGKGSQYLTARMTGADVADDDDDGTWRANHKCRNTNDGNICKLAGCASMHAQGLHVSTGAPPSRTPTTPSFGNQSFGHFGSEASTPRFSNQPPRGPRGNGHSGGIQRGGGNGRGRGGQGFNQGQVNQLMSHILPGGGRGNSEGGQRAHLFGNGQPRGGHGRGGAEGDQRPHLFGNGQPRSGHGRSGGDGRGGGGRGGGQGIFAAPPTPAWG</sequence>
<dbReference type="SUPFAM" id="SSF90229">
    <property type="entry name" value="CCCH zinc finger"/>
    <property type="match status" value="1"/>
</dbReference>
<feature type="compositionally biased region" description="Polar residues" evidence="6">
    <location>
        <begin position="598"/>
        <end position="608"/>
    </location>
</feature>
<accession>A0A6A6ZYT8</accession>
<feature type="domain" description="C3H1-type" evidence="7">
    <location>
        <begin position="703"/>
        <end position="731"/>
    </location>
</feature>
<keyword evidence="1 4" id="KW-0479">Metal-binding</keyword>